<sequence>MFSYSPLRIFSSLLGQPPQKKHTSTSRGISAGQCTGVVKTGVLGIPCTCSQGIFTITSVSTLEVKCQNCDHLLSEHEDFHITSFPTDILASAGNSEHFRMSHNNPTRCLRKDTVSKLAAAVDSQNVIHVRGTPASGKTVLSQLLRDYYLENNRKVFLIETWTSLGSFEGKDNWTRFASLLQTMYPQYDRAELFAPNTVILVDEAQASYKDPYFWNTIIKERRSDEGEDIKICLFCSYGSPSTGLEIDHVVFTPATFGSPQRITLTPQPGEYSPKLGLFFTPDEFDEAVSLLTTNNYEEKFTIDKEAMSYLYELTNGHPGGVASLVNFFHFMHRHDLKHRCISTITKDHLLDDLKDDTKVFDYLMHQIVFRSFPSGAHLTPEAAGTLSKILEEGSVRFTIDDVGMQKCYQRGWVHRMSVGQFITHDVVVLPSRLHEKWLEFIIGQATRPLPARFNQLDTLCLAVLSKFSTMNLRHAVQGKKISTAGKCRPMEAQYQDEFYRSFNLLAGRGVPICSEWSRTSDGRVDFYIPEKRWAIELLRDHDRVNEHISRFKEGGKYFPWLKENMVEDWIIIDCASSPPTSGYSEPRLWTAVFANDYSELKVYDYQERPLIDIRLQN</sequence>
<organism evidence="1 2">
    <name type="scientific">Aspergillus coremiiformis</name>
    <dbReference type="NCBI Taxonomy" id="138285"/>
    <lineage>
        <taxon>Eukaryota</taxon>
        <taxon>Fungi</taxon>
        <taxon>Dikarya</taxon>
        <taxon>Ascomycota</taxon>
        <taxon>Pezizomycotina</taxon>
        <taxon>Eurotiomycetes</taxon>
        <taxon>Eurotiomycetidae</taxon>
        <taxon>Eurotiales</taxon>
        <taxon>Aspergillaceae</taxon>
        <taxon>Aspergillus</taxon>
        <taxon>Aspergillus subgen. Circumdati</taxon>
    </lineage>
</organism>
<name>A0A5N6Z448_9EURO</name>
<gene>
    <name evidence="1" type="ORF">BDV28DRAFT_135151</name>
</gene>
<dbReference type="EMBL" id="ML739131">
    <property type="protein sequence ID" value="KAE8352425.1"/>
    <property type="molecule type" value="Genomic_DNA"/>
</dbReference>
<proteinExistence type="predicted"/>
<dbReference type="InterPro" id="IPR027417">
    <property type="entry name" value="P-loop_NTPase"/>
</dbReference>
<keyword evidence="2" id="KW-1185">Reference proteome</keyword>
<dbReference type="OrthoDB" id="2364732at2759"/>
<dbReference type="Proteomes" id="UP000327118">
    <property type="component" value="Unassembled WGS sequence"/>
</dbReference>
<reference evidence="2" key="1">
    <citation type="submission" date="2019-04" db="EMBL/GenBank/DDBJ databases">
        <title>Friends and foes A comparative genomics studyof 23 Aspergillus species from section Flavi.</title>
        <authorList>
            <consortium name="DOE Joint Genome Institute"/>
            <person name="Kjaerbolling I."/>
            <person name="Vesth T."/>
            <person name="Frisvad J.C."/>
            <person name="Nybo J.L."/>
            <person name="Theobald S."/>
            <person name="Kildgaard S."/>
            <person name="Isbrandt T."/>
            <person name="Kuo A."/>
            <person name="Sato A."/>
            <person name="Lyhne E.K."/>
            <person name="Kogle M.E."/>
            <person name="Wiebenga A."/>
            <person name="Kun R.S."/>
            <person name="Lubbers R.J."/>
            <person name="Makela M.R."/>
            <person name="Barry K."/>
            <person name="Chovatia M."/>
            <person name="Clum A."/>
            <person name="Daum C."/>
            <person name="Haridas S."/>
            <person name="He G."/>
            <person name="LaButti K."/>
            <person name="Lipzen A."/>
            <person name="Mondo S."/>
            <person name="Riley R."/>
            <person name="Salamov A."/>
            <person name="Simmons B.A."/>
            <person name="Magnuson J.K."/>
            <person name="Henrissat B."/>
            <person name="Mortensen U.H."/>
            <person name="Larsen T.O."/>
            <person name="Devries R.P."/>
            <person name="Grigoriev I.V."/>
            <person name="Machida M."/>
            <person name="Baker S.E."/>
            <person name="Andersen M.R."/>
        </authorList>
    </citation>
    <scope>NUCLEOTIDE SEQUENCE [LARGE SCALE GENOMIC DNA]</scope>
    <source>
        <strain evidence="2">CBS 553.77</strain>
    </source>
</reference>
<protein>
    <submittedName>
        <fullName evidence="1">Uncharacterized protein</fullName>
    </submittedName>
</protein>
<evidence type="ECO:0000313" key="1">
    <source>
        <dbReference type="EMBL" id="KAE8352425.1"/>
    </source>
</evidence>
<evidence type="ECO:0000313" key="2">
    <source>
        <dbReference type="Proteomes" id="UP000327118"/>
    </source>
</evidence>
<accession>A0A5N6Z448</accession>
<dbReference type="AlphaFoldDB" id="A0A5N6Z448"/>
<dbReference type="SUPFAM" id="SSF52540">
    <property type="entry name" value="P-loop containing nucleoside triphosphate hydrolases"/>
    <property type="match status" value="1"/>
</dbReference>